<comment type="similarity">
    <text evidence="3">Belongs to the acetyltransferase family. RimJ subfamily.</text>
</comment>
<dbReference type="GO" id="GO:0005737">
    <property type="term" value="C:cytoplasm"/>
    <property type="evidence" value="ECO:0007669"/>
    <property type="project" value="TreeGrafter"/>
</dbReference>
<accession>A0A7Z0GKP4</accession>
<evidence type="ECO:0000313" key="5">
    <source>
        <dbReference type="EMBL" id="NYJ76891.1"/>
    </source>
</evidence>
<keyword evidence="6" id="KW-1185">Reference proteome</keyword>
<dbReference type="RefSeq" id="WP_179540445.1">
    <property type="nucleotide sequence ID" value="NZ_BAAALL010000010.1"/>
</dbReference>
<comment type="caution">
    <text evidence="5">The sequence shown here is derived from an EMBL/GenBank/DDBJ whole genome shotgun (WGS) entry which is preliminary data.</text>
</comment>
<dbReference type="PANTHER" id="PTHR43792:SF8">
    <property type="entry name" value="[RIBOSOMAL PROTEIN US5]-ALANINE N-ACETYLTRANSFERASE"/>
    <property type="match status" value="1"/>
</dbReference>
<gene>
    <name evidence="5" type="ORF">HNR09_000302</name>
</gene>
<name>A0A7Z0GKP4_9MICC</name>
<keyword evidence="1 5" id="KW-0808">Transferase</keyword>
<dbReference type="GO" id="GO:0008999">
    <property type="term" value="F:protein-N-terminal-alanine acetyltransferase activity"/>
    <property type="evidence" value="ECO:0007669"/>
    <property type="project" value="UniProtKB-EC"/>
</dbReference>
<dbReference type="InterPro" id="IPR051531">
    <property type="entry name" value="N-acetyltransferase"/>
</dbReference>
<dbReference type="EMBL" id="JACCFY010000001">
    <property type="protein sequence ID" value="NYJ76891.1"/>
    <property type="molecule type" value="Genomic_DNA"/>
</dbReference>
<protein>
    <submittedName>
        <fullName evidence="5">Ribosomal-protein-alanine N-acetyltransferase</fullName>
        <ecNumber evidence="5">2.3.1.267</ecNumber>
    </submittedName>
</protein>
<organism evidence="5 6">
    <name type="scientific">Nesterenkonia xinjiangensis</name>
    <dbReference type="NCBI Taxonomy" id="225327"/>
    <lineage>
        <taxon>Bacteria</taxon>
        <taxon>Bacillati</taxon>
        <taxon>Actinomycetota</taxon>
        <taxon>Actinomycetes</taxon>
        <taxon>Micrococcales</taxon>
        <taxon>Micrococcaceae</taxon>
        <taxon>Nesterenkonia</taxon>
    </lineage>
</organism>
<feature type="domain" description="N-acetyltransferase" evidence="4">
    <location>
        <begin position="59"/>
        <end position="199"/>
    </location>
</feature>
<evidence type="ECO:0000259" key="4">
    <source>
        <dbReference type="PROSITE" id="PS51186"/>
    </source>
</evidence>
<dbReference type="PROSITE" id="PS51186">
    <property type="entry name" value="GNAT"/>
    <property type="match status" value="1"/>
</dbReference>
<evidence type="ECO:0000256" key="2">
    <source>
        <dbReference type="ARBA" id="ARBA00023315"/>
    </source>
</evidence>
<dbReference type="InterPro" id="IPR000182">
    <property type="entry name" value="GNAT_dom"/>
</dbReference>
<dbReference type="EC" id="2.3.1.267" evidence="5"/>
<dbReference type="AlphaFoldDB" id="A0A7Z0GKP4"/>
<evidence type="ECO:0000256" key="3">
    <source>
        <dbReference type="ARBA" id="ARBA00038502"/>
    </source>
</evidence>
<dbReference type="InterPro" id="IPR016181">
    <property type="entry name" value="Acyl_CoA_acyltransferase"/>
</dbReference>
<dbReference type="Gene3D" id="3.40.630.30">
    <property type="match status" value="1"/>
</dbReference>
<sequence length="216" mass="24090">MAPNPFRTSVRPVTLTAELPAGQIWLRPCTPGDEHGYLALRRTNQDWLAPWDATTPESPVVAEPTQAGVRKMLRTMARHARAGTHLPWLLWFRETDTGTDTAHQMVGQVTVGPIIGGSARTTSIGYWLDQGHAGRGLMTSAVALACDHLFFERGLHRVEINIRPENTPSLRVVEKLGFREEGLRRRYLHIAGEWTDHRSFALTSEEVGPGLLARLM</sequence>
<evidence type="ECO:0000256" key="1">
    <source>
        <dbReference type="ARBA" id="ARBA00022679"/>
    </source>
</evidence>
<dbReference type="PANTHER" id="PTHR43792">
    <property type="entry name" value="GNAT FAMILY, PUTATIVE (AFU_ORTHOLOGUE AFUA_3G00765)-RELATED-RELATED"/>
    <property type="match status" value="1"/>
</dbReference>
<dbReference type="Pfam" id="PF13302">
    <property type="entry name" value="Acetyltransf_3"/>
    <property type="match status" value="1"/>
</dbReference>
<keyword evidence="2 5" id="KW-0012">Acyltransferase</keyword>
<dbReference type="SUPFAM" id="SSF55729">
    <property type="entry name" value="Acyl-CoA N-acyltransferases (Nat)"/>
    <property type="match status" value="1"/>
</dbReference>
<proteinExistence type="inferred from homology"/>
<reference evidence="5 6" key="1">
    <citation type="submission" date="2020-07" db="EMBL/GenBank/DDBJ databases">
        <title>Sequencing the genomes of 1000 actinobacteria strains.</title>
        <authorList>
            <person name="Klenk H.-P."/>
        </authorList>
    </citation>
    <scope>NUCLEOTIDE SEQUENCE [LARGE SCALE GENOMIC DNA]</scope>
    <source>
        <strain evidence="5 6">DSM 15475</strain>
    </source>
</reference>
<evidence type="ECO:0000313" key="6">
    <source>
        <dbReference type="Proteomes" id="UP000535437"/>
    </source>
</evidence>
<dbReference type="Proteomes" id="UP000535437">
    <property type="component" value="Unassembled WGS sequence"/>
</dbReference>